<dbReference type="GO" id="GO:0016746">
    <property type="term" value="F:acyltransferase activity"/>
    <property type="evidence" value="ECO:0007669"/>
    <property type="project" value="UniProtKB-KW"/>
</dbReference>
<proteinExistence type="predicted"/>
<keyword evidence="2 4" id="KW-0012">Acyltransferase</keyword>
<dbReference type="SUPFAM" id="SSF55729">
    <property type="entry name" value="Acyl-CoA N-acyltransferases (Nat)"/>
    <property type="match status" value="1"/>
</dbReference>
<dbReference type="InterPro" id="IPR045039">
    <property type="entry name" value="NSI-like"/>
</dbReference>
<evidence type="ECO:0000259" key="3">
    <source>
        <dbReference type="PROSITE" id="PS51186"/>
    </source>
</evidence>
<dbReference type="NCBIfam" id="NF005840">
    <property type="entry name" value="PRK07757.1"/>
    <property type="match status" value="1"/>
</dbReference>
<dbReference type="Proteomes" id="UP000060487">
    <property type="component" value="Unassembled WGS sequence"/>
</dbReference>
<dbReference type="Gene3D" id="3.40.630.30">
    <property type="match status" value="1"/>
</dbReference>
<dbReference type="RefSeq" id="WP_085050590.1">
    <property type="nucleotide sequence ID" value="NZ_LNQR01000001.1"/>
</dbReference>
<keyword evidence="1 4" id="KW-0808">Transferase</keyword>
<name>A0ABR5SKV5_9BACT</name>
<dbReference type="PANTHER" id="PTHR43626">
    <property type="entry name" value="ACYL-COA N-ACYLTRANSFERASE"/>
    <property type="match status" value="1"/>
</dbReference>
<dbReference type="PANTHER" id="PTHR43626:SF4">
    <property type="entry name" value="GCN5-RELATED N-ACETYLTRANSFERASE 2, CHLOROPLASTIC"/>
    <property type="match status" value="1"/>
</dbReference>
<reference evidence="4 5" key="1">
    <citation type="submission" date="2015-11" db="EMBL/GenBank/DDBJ databases">
        <authorList>
            <person name="Lin W."/>
        </authorList>
    </citation>
    <scope>NUCLEOTIDE SEQUENCE [LARGE SCALE GENOMIC DNA]</scope>
    <source>
        <strain evidence="4 5">HCH-1</strain>
    </source>
</reference>
<comment type="caution">
    <text evidence="4">The sequence shown here is derived from an EMBL/GenBank/DDBJ whole genome shotgun (WGS) entry which is preliminary data.</text>
</comment>
<organism evidence="4 5">
    <name type="scientific">Candidatus Magnetominusculus xianensis</name>
    <dbReference type="NCBI Taxonomy" id="1748249"/>
    <lineage>
        <taxon>Bacteria</taxon>
        <taxon>Pseudomonadati</taxon>
        <taxon>Nitrospirota</taxon>
        <taxon>Nitrospiria</taxon>
        <taxon>Nitrospirales</taxon>
        <taxon>Nitrospiraceae</taxon>
        <taxon>Candidatus Magnetominusculus</taxon>
    </lineage>
</organism>
<dbReference type="InterPro" id="IPR016181">
    <property type="entry name" value="Acyl_CoA_acyltransferase"/>
</dbReference>
<evidence type="ECO:0000313" key="5">
    <source>
        <dbReference type="Proteomes" id="UP000060487"/>
    </source>
</evidence>
<evidence type="ECO:0000256" key="2">
    <source>
        <dbReference type="ARBA" id="ARBA00023315"/>
    </source>
</evidence>
<dbReference type="Pfam" id="PF00583">
    <property type="entry name" value="Acetyltransf_1"/>
    <property type="match status" value="1"/>
</dbReference>
<feature type="domain" description="N-acetyltransferase" evidence="3">
    <location>
        <begin position="1"/>
        <end position="134"/>
    </location>
</feature>
<dbReference type="PROSITE" id="PS51186">
    <property type="entry name" value="GNAT"/>
    <property type="match status" value="1"/>
</dbReference>
<gene>
    <name evidence="4" type="ORF">ASN18_0052</name>
</gene>
<protein>
    <submittedName>
        <fullName evidence="4">Acetyltransferase</fullName>
        <ecNumber evidence="4">2.3.1.1</ecNumber>
    </submittedName>
</protein>
<accession>A0ABR5SKV5</accession>
<sequence>MKIRKIVISDIGYVHKLINQYASRELMLPRSLNELYENIRDYYVCETDHIVAACALHILWEDLAEIKSLVVSDSAQRQGIGRRLIDCCKDEAKGLGVGQVFALTYVKGFFMKLGFREIDKALLPHKIWGDCIRCSKFPGCDEQAVIVDVNNA</sequence>
<evidence type="ECO:0000256" key="1">
    <source>
        <dbReference type="ARBA" id="ARBA00022679"/>
    </source>
</evidence>
<dbReference type="EC" id="2.3.1.1" evidence="4"/>
<evidence type="ECO:0000313" key="4">
    <source>
        <dbReference type="EMBL" id="KWT95124.1"/>
    </source>
</evidence>
<dbReference type="CDD" id="cd04301">
    <property type="entry name" value="NAT_SF"/>
    <property type="match status" value="1"/>
</dbReference>
<dbReference type="EMBL" id="LNQR01000001">
    <property type="protein sequence ID" value="KWT95124.1"/>
    <property type="molecule type" value="Genomic_DNA"/>
</dbReference>
<dbReference type="InterPro" id="IPR000182">
    <property type="entry name" value="GNAT_dom"/>
</dbReference>
<keyword evidence="5" id="KW-1185">Reference proteome</keyword>